<gene>
    <name evidence="1" type="ORF">1_60</name>
</gene>
<organism evidence="1">
    <name type="scientific">Mimiviridae sp. ChoanoV1</name>
    <dbReference type="NCBI Taxonomy" id="2596887"/>
    <lineage>
        <taxon>Viruses</taxon>
        <taxon>Varidnaviria</taxon>
        <taxon>Bamfordvirae</taxon>
        <taxon>Nucleocytoviricota</taxon>
        <taxon>Megaviricetes</taxon>
        <taxon>Imitervirales</taxon>
        <taxon>Schizomimiviridae</taxon>
    </lineage>
</organism>
<accession>A0A5B8IGW5</accession>
<name>A0A5B8IGW5_9VIRU</name>
<sequence length="155" mass="18513">MDSFKSICLKDLKVDKNPLAIEISTEVKSKLDILKSKFNIPDDLYQLYLKNDSLQSSIVINGIYHSIDLEEMFQLREHYPHFIDFFWKYMGMGHMEFISYCVHTGLFFKRMGGGSSGHEREYNYLEYKDYKLCRDRKSYTFEEVSEMLKDEEVCY</sequence>
<evidence type="ECO:0000313" key="1">
    <source>
        <dbReference type="EMBL" id="QDY51675.1"/>
    </source>
</evidence>
<protein>
    <submittedName>
        <fullName evidence="1">Uncharacterized protein</fullName>
    </submittedName>
</protein>
<proteinExistence type="predicted"/>
<dbReference type="EMBL" id="MK250085">
    <property type="protein sequence ID" value="QDY51675.1"/>
    <property type="molecule type" value="Genomic_DNA"/>
</dbReference>
<reference evidence="1" key="1">
    <citation type="submission" date="2018-11" db="EMBL/GenBank/DDBJ databases">
        <title>A distinct lineage of giant viruses engineers rhodopsin photosystems in predatory marine eukaryotes.</title>
        <authorList>
            <person name="Needham D.M."/>
            <person name="Yoshizawa S."/>
            <person name="Hosaka T."/>
            <person name="Poirier C."/>
            <person name="Choi C.-J."/>
            <person name="Hehenberger E."/>
            <person name="Irwin N.A.T."/>
            <person name="Wilken S."/>
            <person name="Yung C.-M."/>
            <person name="Bachy C."/>
            <person name="Kurihara R."/>
            <person name="Nakajima Y."/>
            <person name="Kojima K."/>
            <person name="Kimura-Someya T."/>
            <person name="Leonard G."/>
            <person name="Malmstrom R.R."/>
            <person name="Mende D."/>
            <person name="Olson D.K."/>
            <person name="Sudo Y."/>
            <person name="Sudek S."/>
            <person name="Richards T.A."/>
            <person name="DeLong E.F."/>
            <person name="Keeling P.J."/>
            <person name="Santoro A.E."/>
            <person name="Shirouzu M."/>
            <person name="Iwasaki W."/>
            <person name="Worden A.Z."/>
        </authorList>
    </citation>
    <scope>NUCLEOTIDE SEQUENCE</scope>
</reference>